<dbReference type="InterPro" id="IPR012336">
    <property type="entry name" value="Thioredoxin-like_fold"/>
</dbReference>
<organism evidence="6 7">
    <name type="scientific">Hydrogenimonas thermophila</name>
    <dbReference type="NCBI Taxonomy" id="223786"/>
    <lineage>
        <taxon>Bacteria</taxon>
        <taxon>Pseudomonadati</taxon>
        <taxon>Campylobacterota</taxon>
        <taxon>Epsilonproteobacteria</taxon>
        <taxon>Campylobacterales</taxon>
        <taxon>Hydrogenimonadaceae</taxon>
        <taxon>Hydrogenimonas</taxon>
    </lineage>
</organism>
<evidence type="ECO:0000313" key="7">
    <source>
        <dbReference type="Proteomes" id="UP000199227"/>
    </source>
</evidence>
<dbReference type="Gene3D" id="3.40.30.10">
    <property type="entry name" value="Glutaredoxin"/>
    <property type="match status" value="1"/>
</dbReference>
<evidence type="ECO:0000259" key="5">
    <source>
        <dbReference type="PROSITE" id="PS51007"/>
    </source>
</evidence>
<dbReference type="Gene3D" id="1.10.760.10">
    <property type="entry name" value="Cytochrome c-like domain"/>
    <property type="match status" value="1"/>
</dbReference>
<protein>
    <submittedName>
        <fullName evidence="6">Thioredoxin-like</fullName>
    </submittedName>
</protein>
<keyword evidence="2 4" id="KW-0479">Metal-binding</keyword>
<dbReference type="PROSITE" id="PS51007">
    <property type="entry name" value="CYTC"/>
    <property type="match status" value="1"/>
</dbReference>
<feature type="domain" description="Cytochrome c" evidence="5">
    <location>
        <begin position="14"/>
        <end position="136"/>
    </location>
</feature>
<dbReference type="STRING" id="223786.SAMN05216234_11628"/>
<evidence type="ECO:0000256" key="4">
    <source>
        <dbReference type="PROSITE-ProRule" id="PRU00433"/>
    </source>
</evidence>
<dbReference type="SUPFAM" id="SSF46626">
    <property type="entry name" value="Cytochrome c"/>
    <property type="match status" value="1"/>
</dbReference>
<dbReference type="GO" id="GO:0009055">
    <property type="term" value="F:electron transfer activity"/>
    <property type="evidence" value="ECO:0007669"/>
    <property type="project" value="InterPro"/>
</dbReference>
<dbReference type="SUPFAM" id="SSF52833">
    <property type="entry name" value="Thioredoxin-like"/>
    <property type="match status" value="1"/>
</dbReference>
<keyword evidence="7" id="KW-1185">Reference proteome</keyword>
<evidence type="ECO:0000256" key="3">
    <source>
        <dbReference type="ARBA" id="ARBA00023004"/>
    </source>
</evidence>
<gene>
    <name evidence="6" type="ORF">SAMN05216234_11628</name>
</gene>
<keyword evidence="1 4" id="KW-0349">Heme</keyword>
<evidence type="ECO:0000256" key="2">
    <source>
        <dbReference type="ARBA" id="ARBA00022723"/>
    </source>
</evidence>
<dbReference type="InterPro" id="IPR009056">
    <property type="entry name" value="Cyt_c-like_dom"/>
</dbReference>
<proteinExistence type="predicted"/>
<dbReference type="EMBL" id="FOXB01000016">
    <property type="protein sequence ID" value="SFP35484.1"/>
    <property type="molecule type" value="Genomic_DNA"/>
</dbReference>
<dbReference type="GO" id="GO:0020037">
    <property type="term" value="F:heme binding"/>
    <property type="evidence" value="ECO:0007669"/>
    <property type="project" value="InterPro"/>
</dbReference>
<name>A0A1I5PN67_9BACT</name>
<dbReference type="InterPro" id="IPR036249">
    <property type="entry name" value="Thioredoxin-like_sf"/>
</dbReference>
<accession>A0A1I5PN67</accession>
<dbReference type="AlphaFoldDB" id="A0A1I5PN67"/>
<dbReference type="OrthoDB" id="5372481at2"/>
<dbReference type="Proteomes" id="UP000199227">
    <property type="component" value="Unassembled WGS sequence"/>
</dbReference>
<evidence type="ECO:0000256" key="1">
    <source>
        <dbReference type="ARBA" id="ARBA00022617"/>
    </source>
</evidence>
<evidence type="ECO:0000313" key="6">
    <source>
        <dbReference type="EMBL" id="SFP35484.1"/>
    </source>
</evidence>
<keyword evidence="3 4" id="KW-0408">Iron</keyword>
<dbReference type="RefSeq" id="WP_092912315.1">
    <property type="nucleotide sequence ID" value="NZ_FOXB01000016.1"/>
</dbReference>
<dbReference type="Pfam" id="PF13098">
    <property type="entry name" value="Thioredoxin_2"/>
    <property type="match status" value="1"/>
</dbReference>
<dbReference type="GO" id="GO:0046872">
    <property type="term" value="F:metal ion binding"/>
    <property type="evidence" value="ECO:0007669"/>
    <property type="project" value="UniProtKB-KW"/>
</dbReference>
<reference evidence="6 7" key="1">
    <citation type="submission" date="2016-10" db="EMBL/GenBank/DDBJ databases">
        <authorList>
            <person name="de Groot N.N."/>
        </authorList>
    </citation>
    <scope>NUCLEOTIDE SEQUENCE [LARGE SCALE GENOMIC DNA]</scope>
    <source>
        <strain evidence="6 7">EP1-55-1</strain>
    </source>
</reference>
<sequence>MKYLWILLFFSLSLFGIDGEEVYKKKCSSCHQLYVPVEVLMKNFMEQNNTLLHLKAPTVNQLSYRLKQRIGDPKGDKDIQLMEVTAFIQNYLLHPDKQKSICLPEILSYFNTMPSFKGKISDEEMEAVAEWIYFYLPPVKEVNELQYVDYQKAFSLAKRLGKIIMIEVTSPTCHYCIKMEETTLKDPDVVALISSDFIPVRVDVSRQKLPNNLKWSMTPTFIFLNSDGSVLKTVPGAWMKDDFLTILKEVKHSEGDER</sequence>
<dbReference type="InterPro" id="IPR036909">
    <property type="entry name" value="Cyt_c-like_dom_sf"/>
</dbReference>